<sequence length="68" mass="7551">MGAGTQSAQELIDGPVTFSFFSMKDIRLLMCHFSSDSISHLLDSVLVSMPPNCPPKFRPKAESQEYQT</sequence>
<dbReference type="EMBL" id="JAOYFB010000039">
    <property type="protein sequence ID" value="KAK4029509.1"/>
    <property type="molecule type" value="Genomic_DNA"/>
</dbReference>
<protein>
    <submittedName>
        <fullName evidence="1">Uncharacterized protein</fullName>
    </submittedName>
</protein>
<proteinExistence type="predicted"/>
<dbReference type="Proteomes" id="UP001234178">
    <property type="component" value="Unassembled WGS sequence"/>
</dbReference>
<comment type="caution">
    <text evidence="1">The sequence shown here is derived from an EMBL/GenBank/DDBJ whole genome shotgun (WGS) entry which is preliminary data.</text>
</comment>
<name>A0ABR0AWK5_9CRUS</name>
<keyword evidence="2" id="KW-1185">Reference proteome</keyword>
<evidence type="ECO:0000313" key="2">
    <source>
        <dbReference type="Proteomes" id="UP001234178"/>
    </source>
</evidence>
<reference evidence="1 2" key="1">
    <citation type="journal article" date="2023" name="Nucleic Acids Res.">
        <title>The hologenome of Daphnia magna reveals possible DNA methylation and microbiome-mediated evolution of the host genome.</title>
        <authorList>
            <person name="Chaturvedi A."/>
            <person name="Li X."/>
            <person name="Dhandapani V."/>
            <person name="Marshall H."/>
            <person name="Kissane S."/>
            <person name="Cuenca-Cambronero M."/>
            <person name="Asole G."/>
            <person name="Calvet F."/>
            <person name="Ruiz-Romero M."/>
            <person name="Marangio P."/>
            <person name="Guigo R."/>
            <person name="Rago D."/>
            <person name="Mirbahai L."/>
            <person name="Eastwood N."/>
            <person name="Colbourne J.K."/>
            <person name="Zhou J."/>
            <person name="Mallon E."/>
            <person name="Orsini L."/>
        </authorList>
    </citation>
    <scope>NUCLEOTIDE SEQUENCE [LARGE SCALE GENOMIC DNA]</scope>
    <source>
        <strain evidence="1">LRV0_1</strain>
    </source>
</reference>
<gene>
    <name evidence="1" type="ORF">OUZ56_022492</name>
</gene>
<organism evidence="1 2">
    <name type="scientific">Daphnia magna</name>
    <dbReference type="NCBI Taxonomy" id="35525"/>
    <lineage>
        <taxon>Eukaryota</taxon>
        <taxon>Metazoa</taxon>
        <taxon>Ecdysozoa</taxon>
        <taxon>Arthropoda</taxon>
        <taxon>Crustacea</taxon>
        <taxon>Branchiopoda</taxon>
        <taxon>Diplostraca</taxon>
        <taxon>Cladocera</taxon>
        <taxon>Anomopoda</taxon>
        <taxon>Daphniidae</taxon>
        <taxon>Daphnia</taxon>
    </lineage>
</organism>
<evidence type="ECO:0000313" key="1">
    <source>
        <dbReference type="EMBL" id="KAK4029509.1"/>
    </source>
</evidence>
<accession>A0ABR0AWK5</accession>